<evidence type="ECO:0000313" key="18">
    <source>
        <dbReference type="Proteomes" id="UP000030763"/>
    </source>
</evidence>
<keyword evidence="18" id="KW-1185">Reference proteome</keyword>
<dbReference type="InterPro" id="IPR036005">
    <property type="entry name" value="Creatinase/aminopeptidase-like"/>
</dbReference>
<evidence type="ECO:0000256" key="8">
    <source>
        <dbReference type="ARBA" id="ARBA00023211"/>
    </source>
</evidence>
<evidence type="ECO:0000256" key="9">
    <source>
        <dbReference type="ARBA" id="ARBA00043990"/>
    </source>
</evidence>
<evidence type="ECO:0000313" key="17">
    <source>
        <dbReference type="EMBL" id="CDJ57760.1"/>
    </source>
</evidence>
<dbReference type="GO" id="GO:0030145">
    <property type="term" value="F:manganese ion binding"/>
    <property type="evidence" value="ECO:0007669"/>
    <property type="project" value="InterPro"/>
</dbReference>
<dbReference type="RefSeq" id="XP_013334408.1">
    <property type="nucleotide sequence ID" value="XM_013478954.1"/>
</dbReference>
<keyword evidence="5" id="KW-0378">Hydrolase</keyword>
<evidence type="ECO:0000256" key="10">
    <source>
        <dbReference type="ARBA" id="ARBA00044051"/>
    </source>
</evidence>
<comment type="similarity">
    <text evidence="9">Belongs to the peptidase M24B family. Eukaryotic-type prolidase subfamily.</text>
</comment>
<evidence type="ECO:0000256" key="15">
    <source>
        <dbReference type="ARBA" id="ARBA00048994"/>
    </source>
</evidence>
<dbReference type="Gene3D" id="3.40.350.10">
    <property type="entry name" value="Creatinase/prolidase N-terminal domain"/>
    <property type="match status" value="1"/>
</dbReference>
<evidence type="ECO:0000256" key="5">
    <source>
        <dbReference type="ARBA" id="ARBA00022801"/>
    </source>
</evidence>
<dbReference type="EC" id="3.4.13.9" evidence="10"/>
<proteinExistence type="inferred from homology"/>
<dbReference type="SUPFAM" id="SSF55920">
    <property type="entry name" value="Creatinase/aminopeptidase"/>
    <property type="match status" value="1"/>
</dbReference>
<evidence type="ECO:0000256" key="14">
    <source>
        <dbReference type="ARBA" id="ARBA00044351"/>
    </source>
</evidence>
<dbReference type="PANTHER" id="PTHR48480:SF2">
    <property type="entry name" value="PEPTIDASE D"/>
    <property type="match status" value="1"/>
</dbReference>
<dbReference type="VEuPathDB" id="ToxoDB:EMWEY_00001490"/>
<organism evidence="17 18">
    <name type="scientific">Eimeria maxima</name>
    <name type="common">Coccidian parasite</name>
    <dbReference type="NCBI Taxonomy" id="5804"/>
    <lineage>
        <taxon>Eukaryota</taxon>
        <taxon>Sar</taxon>
        <taxon>Alveolata</taxon>
        <taxon>Apicomplexa</taxon>
        <taxon>Conoidasida</taxon>
        <taxon>Coccidia</taxon>
        <taxon>Eucoccidiorida</taxon>
        <taxon>Eimeriorina</taxon>
        <taxon>Eimeriidae</taxon>
        <taxon>Eimeria</taxon>
    </lineage>
</organism>
<evidence type="ECO:0000256" key="3">
    <source>
        <dbReference type="ARBA" id="ARBA00022670"/>
    </source>
</evidence>
<keyword evidence="4" id="KW-0479">Metal-binding</keyword>
<dbReference type="GeneID" id="25334135"/>
<dbReference type="AlphaFoldDB" id="U6M7V4"/>
<reference evidence="17" key="2">
    <citation type="submission" date="2013-10" db="EMBL/GenBank/DDBJ databases">
        <authorList>
            <person name="Aslett M."/>
        </authorList>
    </citation>
    <scope>NUCLEOTIDE SEQUENCE [LARGE SCALE GENOMIC DNA]</scope>
    <source>
        <strain evidence="17">Weybridge</strain>
    </source>
</reference>
<gene>
    <name evidence="17" type="ORF">EMWEY_00001490</name>
</gene>
<dbReference type="OrthoDB" id="10261878at2759"/>
<dbReference type="EMBL" id="HG719376">
    <property type="protein sequence ID" value="CDJ57760.1"/>
    <property type="molecule type" value="Genomic_DNA"/>
</dbReference>
<reference evidence="17" key="1">
    <citation type="submission" date="2013-10" db="EMBL/GenBank/DDBJ databases">
        <title>Genomic analysis of the causative agents of coccidiosis in chickens.</title>
        <authorList>
            <person name="Reid A.J."/>
            <person name="Blake D."/>
            <person name="Billington K."/>
            <person name="Browne H."/>
            <person name="Dunn M."/>
            <person name="Hung S."/>
            <person name="Kawahara F."/>
            <person name="Miranda-Saavedra D."/>
            <person name="Mourier T."/>
            <person name="Nagra H."/>
            <person name="Otto T.D."/>
            <person name="Rawlings N."/>
            <person name="Sanchez A."/>
            <person name="Sanders M."/>
            <person name="Subramaniam C."/>
            <person name="Tay Y."/>
            <person name="Dear P."/>
            <person name="Doerig C."/>
            <person name="Gruber A."/>
            <person name="Parkinson J."/>
            <person name="Shirley M."/>
            <person name="Wan K.L."/>
            <person name="Berriman M."/>
            <person name="Tomley F."/>
            <person name="Pain A."/>
        </authorList>
    </citation>
    <scope>NUCLEOTIDE SEQUENCE [LARGE SCALE GENOMIC DNA]</scope>
    <source>
        <strain evidence="17">Weybridge</strain>
    </source>
</reference>
<evidence type="ECO:0000256" key="2">
    <source>
        <dbReference type="ARBA" id="ARBA00011738"/>
    </source>
</evidence>
<evidence type="ECO:0000256" key="4">
    <source>
        <dbReference type="ARBA" id="ARBA00022723"/>
    </source>
</evidence>
<dbReference type="InterPro" id="IPR000994">
    <property type="entry name" value="Pept_M24"/>
</dbReference>
<keyword evidence="3" id="KW-0645">Protease</keyword>
<dbReference type="Pfam" id="PF00557">
    <property type="entry name" value="Peptidase_M24"/>
    <property type="match status" value="1"/>
</dbReference>
<dbReference type="InterPro" id="IPR007865">
    <property type="entry name" value="Aminopep_P_N"/>
</dbReference>
<sequence>MNLPSAARCEGKNALAADLGVRLNELLGRTVSTDRPWLAWPTTWKGLQESDDHLLLREYLTSPLIHKEKVEEVRRQFIKAARAKDIVKEGVAIFLEGGTSDEWMLYSSDCNKAAFRQESFFQYLIGINEPDLHAAYILASEEILLFTPKVPNDALRFVGPPKDPAFYSSRYAVTDVFQVKEPKEVEEELRRRGIHTLHVLKGVNSDSGRPVRPPKALSSFTSFSVDDASLYEILVDCRVRKGGDFNGYATDITFTYPASGSFTAPQRAIYEAVLEAQRAVIERMRPGAEWTELHRLAERTVLQHLKVRRDRKG</sequence>
<evidence type="ECO:0000256" key="7">
    <source>
        <dbReference type="ARBA" id="ARBA00023049"/>
    </source>
</evidence>
<dbReference type="OMA" id="PWLAWPT"/>
<evidence type="ECO:0000256" key="1">
    <source>
        <dbReference type="ARBA" id="ARBA00001936"/>
    </source>
</evidence>
<name>U6M7V4_EIMMA</name>
<dbReference type="GO" id="GO:0070006">
    <property type="term" value="F:metalloaminopeptidase activity"/>
    <property type="evidence" value="ECO:0007669"/>
    <property type="project" value="InterPro"/>
</dbReference>
<keyword evidence="7" id="KW-0482">Metalloprotease</keyword>
<evidence type="ECO:0000256" key="13">
    <source>
        <dbReference type="ARBA" id="ARBA00044284"/>
    </source>
</evidence>
<evidence type="ECO:0000259" key="16">
    <source>
        <dbReference type="SMART" id="SM01011"/>
    </source>
</evidence>
<evidence type="ECO:0000256" key="12">
    <source>
        <dbReference type="ARBA" id="ARBA00044252"/>
    </source>
</evidence>
<dbReference type="Gene3D" id="3.90.230.10">
    <property type="entry name" value="Creatinase/methionine aminopeptidase superfamily"/>
    <property type="match status" value="1"/>
</dbReference>
<dbReference type="SUPFAM" id="SSF53092">
    <property type="entry name" value="Creatinase/prolidase N-terminal domain"/>
    <property type="match status" value="1"/>
</dbReference>
<dbReference type="Proteomes" id="UP000030763">
    <property type="component" value="Unassembled WGS sequence"/>
</dbReference>
<dbReference type="SMART" id="SM01011">
    <property type="entry name" value="AMP_N"/>
    <property type="match status" value="1"/>
</dbReference>
<dbReference type="PANTHER" id="PTHR48480">
    <property type="match status" value="1"/>
</dbReference>
<dbReference type="InterPro" id="IPR029149">
    <property type="entry name" value="Creatin/AminoP/Spt16_N"/>
</dbReference>
<feature type="domain" description="Aminopeptidase P N-terminal" evidence="16">
    <location>
        <begin position="73"/>
        <end position="208"/>
    </location>
</feature>
<comment type="subunit">
    <text evidence="2">Homodimer.</text>
</comment>
<evidence type="ECO:0000256" key="11">
    <source>
        <dbReference type="ARBA" id="ARBA00044141"/>
    </source>
</evidence>
<dbReference type="InterPro" id="IPR052433">
    <property type="entry name" value="X-Pro_dipept-like"/>
</dbReference>
<dbReference type="Pfam" id="PF05195">
    <property type="entry name" value="AMP_N"/>
    <property type="match status" value="1"/>
</dbReference>
<keyword evidence="8" id="KW-0464">Manganese</keyword>
<dbReference type="GO" id="GO:0102009">
    <property type="term" value="F:proline dipeptidase activity"/>
    <property type="evidence" value="ECO:0007669"/>
    <property type="project" value="UniProtKB-EC"/>
</dbReference>
<comment type="catalytic activity">
    <reaction evidence="15">
        <text>Xaa-L-Pro dipeptide + H2O = an L-alpha-amino acid + L-proline</text>
        <dbReference type="Rhea" id="RHEA:76407"/>
        <dbReference type="ChEBI" id="CHEBI:15377"/>
        <dbReference type="ChEBI" id="CHEBI:59869"/>
        <dbReference type="ChEBI" id="CHEBI:60039"/>
        <dbReference type="ChEBI" id="CHEBI:195196"/>
        <dbReference type="EC" id="3.4.13.9"/>
    </reaction>
</comment>
<dbReference type="GO" id="GO:0006508">
    <property type="term" value="P:proteolysis"/>
    <property type="evidence" value="ECO:0007669"/>
    <property type="project" value="UniProtKB-KW"/>
</dbReference>
<comment type="cofactor">
    <cofactor evidence="1">
        <name>Mn(2+)</name>
        <dbReference type="ChEBI" id="CHEBI:29035"/>
    </cofactor>
</comment>
<protein>
    <recommendedName>
        <fullName evidence="11">Xaa-Pro dipeptidase</fullName>
        <ecNumber evidence="10">3.4.13.9</ecNumber>
    </recommendedName>
    <alternativeName>
        <fullName evidence="14">Imidodipeptidase</fullName>
    </alternativeName>
    <alternativeName>
        <fullName evidence="12">Peptidase D</fullName>
    </alternativeName>
    <alternativeName>
        <fullName evidence="13">Proline dipeptidase</fullName>
    </alternativeName>
</protein>
<accession>U6M7V4</accession>
<evidence type="ECO:0000256" key="6">
    <source>
        <dbReference type="ARBA" id="ARBA00022997"/>
    </source>
</evidence>
<keyword evidence="6" id="KW-0224">Dipeptidase</keyword>